<gene>
    <name evidence="1" type="ORF">MLD38_005536</name>
</gene>
<comment type="caution">
    <text evidence="1">The sequence shown here is derived from an EMBL/GenBank/DDBJ whole genome shotgun (WGS) entry which is preliminary data.</text>
</comment>
<name>A0ACB9RLW9_9MYRT</name>
<dbReference type="EMBL" id="CM042882">
    <property type="protein sequence ID" value="KAI4379211.1"/>
    <property type="molecule type" value="Genomic_DNA"/>
</dbReference>
<evidence type="ECO:0000313" key="1">
    <source>
        <dbReference type="EMBL" id="KAI4379211.1"/>
    </source>
</evidence>
<reference evidence="2" key="1">
    <citation type="journal article" date="2023" name="Front. Plant Sci.">
        <title>Chromosomal-level genome assembly of Melastoma candidum provides insights into trichome evolution.</title>
        <authorList>
            <person name="Zhong Y."/>
            <person name="Wu W."/>
            <person name="Sun C."/>
            <person name="Zou P."/>
            <person name="Liu Y."/>
            <person name="Dai S."/>
            <person name="Zhou R."/>
        </authorList>
    </citation>
    <scope>NUCLEOTIDE SEQUENCE [LARGE SCALE GENOMIC DNA]</scope>
</reference>
<proteinExistence type="predicted"/>
<sequence>MSSDKERHSHVYVAKLAEQAERYDGSSSHHPQIALPFSSFPFFMFLGSGSPSRVLQCGRGTGCPVIQGSCVGAVASFPDPHV</sequence>
<protein>
    <submittedName>
        <fullName evidence="1">Uncharacterized protein</fullName>
    </submittedName>
</protein>
<organism evidence="1 2">
    <name type="scientific">Melastoma candidum</name>
    <dbReference type="NCBI Taxonomy" id="119954"/>
    <lineage>
        <taxon>Eukaryota</taxon>
        <taxon>Viridiplantae</taxon>
        <taxon>Streptophyta</taxon>
        <taxon>Embryophyta</taxon>
        <taxon>Tracheophyta</taxon>
        <taxon>Spermatophyta</taxon>
        <taxon>Magnoliopsida</taxon>
        <taxon>eudicotyledons</taxon>
        <taxon>Gunneridae</taxon>
        <taxon>Pentapetalae</taxon>
        <taxon>rosids</taxon>
        <taxon>malvids</taxon>
        <taxon>Myrtales</taxon>
        <taxon>Melastomataceae</taxon>
        <taxon>Melastomatoideae</taxon>
        <taxon>Melastomateae</taxon>
        <taxon>Melastoma</taxon>
    </lineage>
</organism>
<evidence type="ECO:0000313" key="2">
    <source>
        <dbReference type="Proteomes" id="UP001057402"/>
    </source>
</evidence>
<dbReference type="Proteomes" id="UP001057402">
    <property type="component" value="Chromosome 3"/>
</dbReference>
<keyword evidence="2" id="KW-1185">Reference proteome</keyword>
<accession>A0ACB9RLW9</accession>